<name>A0A0K2GAQ8_NITMO</name>
<sequence>MTCMTETPSDYIEDSLLAHSPKLRKKIEEGLKDVRAGFSISLSDYKAKCTKRKPVPRDLSGFPV</sequence>
<evidence type="ECO:0000313" key="2">
    <source>
        <dbReference type="Proteomes" id="UP000069205"/>
    </source>
</evidence>
<evidence type="ECO:0000313" key="1">
    <source>
        <dbReference type="EMBL" id="ALA57944.1"/>
    </source>
</evidence>
<proteinExistence type="predicted"/>
<dbReference type="Proteomes" id="UP000069205">
    <property type="component" value="Chromosome"/>
</dbReference>
<organism evidence="1 2">
    <name type="scientific">Nitrospira moscoviensis</name>
    <dbReference type="NCBI Taxonomy" id="42253"/>
    <lineage>
        <taxon>Bacteria</taxon>
        <taxon>Pseudomonadati</taxon>
        <taxon>Nitrospirota</taxon>
        <taxon>Nitrospiria</taxon>
        <taxon>Nitrospirales</taxon>
        <taxon>Nitrospiraceae</taxon>
        <taxon>Nitrospira</taxon>
    </lineage>
</organism>
<dbReference type="STRING" id="42253.NITMOv2_1518"/>
<reference evidence="1 2" key="1">
    <citation type="journal article" date="2015" name="Proc. Natl. Acad. Sci. U.S.A.">
        <title>Expanded metabolic versatility of ubiquitous nitrite-oxidizing bacteria from the genus Nitrospira.</title>
        <authorList>
            <person name="Koch H."/>
            <person name="Lucker S."/>
            <person name="Albertsen M."/>
            <person name="Kitzinger K."/>
            <person name="Herbold C."/>
            <person name="Spieck E."/>
            <person name="Nielsen P.H."/>
            <person name="Wagner M."/>
            <person name="Daims H."/>
        </authorList>
    </citation>
    <scope>NUCLEOTIDE SEQUENCE [LARGE SCALE GENOMIC DNA]</scope>
    <source>
        <strain evidence="1 2">NSP M-1</strain>
    </source>
</reference>
<keyword evidence="2" id="KW-1185">Reference proteome</keyword>
<dbReference type="PATRIC" id="fig|42253.5.peg.1493"/>
<gene>
    <name evidence="1" type="ORF">NITMOv2_1518</name>
</gene>
<protein>
    <submittedName>
        <fullName evidence="1">Uncharacterized protein</fullName>
    </submittedName>
</protein>
<dbReference type="EMBL" id="CP011801">
    <property type="protein sequence ID" value="ALA57944.1"/>
    <property type="molecule type" value="Genomic_DNA"/>
</dbReference>
<dbReference type="KEGG" id="nmv:NITMOv2_1518"/>
<accession>A0A0K2GAQ8</accession>
<dbReference type="AlphaFoldDB" id="A0A0K2GAQ8"/>